<dbReference type="RefSeq" id="WP_190115663.1">
    <property type="nucleotide sequence ID" value="NZ_BMVR01000004.1"/>
</dbReference>
<evidence type="ECO:0000313" key="1">
    <source>
        <dbReference type="EMBL" id="MBJ3808191.1"/>
    </source>
</evidence>
<gene>
    <name evidence="1" type="ORF">JGB26_13895</name>
</gene>
<reference evidence="1 2" key="1">
    <citation type="submission" date="2020-12" db="EMBL/GenBank/DDBJ databases">
        <title>Streptomyces typhae sp. nov., a novel endophytic actinomycete isolated from the root of cattail pollen (Typha angustifolia L.).</title>
        <authorList>
            <person name="Peng C."/>
            <person name="Liu C."/>
        </authorList>
    </citation>
    <scope>NUCLEOTIDE SEQUENCE [LARGE SCALE GENOMIC DNA]</scope>
    <source>
        <strain evidence="1 2">JCM 4753</strain>
    </source>
</reference>
<proteinExistence type="predicted"/>
<protein>
    <submittedName>
        <fullName evidence="1">Uncharacterized protein</fullName>
    </submittedName>
</protein>
<evidence type="ECO:0000313" key="2">
    <source>
        <dbReference type="Proteomes" id="UP000634780"/>
    </source>
</evidence>
<comment type="caution">
    <text evidence="1">The sequence shown here is derived from an EMBL/GenBank/DDBJ whole genome shotgun (WGS) entry which is preliminary data.</text>
</comment>
<sequence>MLRAKGVPTRWNVTYDGSGMGHCWTRITLTWKTPGHPAHHTYLTAQPDLATELISGIQSGR</sequence>
<accession>A0ABS0X511</accession>
<organism evidence="1 2">
    <name type="scientific">Streptomyces flavofungini</name>
    <dbReference type="NCBI Taxonomy" id="68200"/>
    <lineage>
        <taxon>Bacteria</taxon>
        <taxon>Bacillati</taxon>
        <taxon>Actinomycetota</taxon>
        <taxon>Actinomycetes</taxon>
        <taxon>Kitasatosporales</taxon>
        <taxon>Streptomycetaceae</taxon>
        <taxon>Streptomyces</taxon>
    </lineage>
</organism>
<dbReference type="EMBL" id="JAEKOZ010000007">
    <property type="protein sequence ID" value="MBJ3808191.1"/>
    <property type="molecule type" value="Genomic_DNA"/>
</dbReference>
<name>A0ABS0X511_9ACTN</name>
<dbReference type="Proteomes" id="UP000634780">
    <property type="component" value="Unassembled WGS sequence"/>
</dbReference>
<keyword evidence="2" id="KW-1185">Reference proteome</keyword>